<dbReference type="EMBL" id="BARS01055843">
    <property type="protein sequence ID" value="GAG49457.1"/>
    <property type="molecule type" value="Genomic_DNA"/>
</dbReference>
<name>X0YRL5_9ZZZZ</name>
<proteinExistence type="predicted"/>
<reference evidence="1" key="1">
    <citation type="journal article" date="2014" name="Front. Microbiol.">
        <title>High frequency of phylogenetically diverse reductive dehalogenase-homologous genes in deep subseafloor sedimentary metagenomes.</title>
        <authorList>
            <person name="Kawai M."/>
            <person name="Futagami T."/>
            <person name="Toyoda A."/>
            <person name="Takaki Y."/>
            <person name="Nishi S."/>
            <person name="Hori S."/>
            <person name="Arai W."/>
            <person name="Tsubouchi T."/>
            <person name="Morono Y."/>
            <person name="Uchiyama I."/>
            <person name="Ito T."/>
            <person name="Fujiyama A."/>
            <person name="Inagaki F."/>
            <person name="Takami H."/>
        </authorList>
    </citation>
    <scope>NUCLEOTIDE SEQUENCE</scope>
    <source>
        <strain evidence="1">Expedition CK06-06</strain>
    </source>
</reference>
<accession>X0YRL5</accession>
<evidence type="ECO:0000313" key="1">
    <source>
        <dbReference type="EMBL" id="GAG49457.1"/>
    </source>
</evidence>
<gene>
    <name evidence="1" type="ORF">S01H1_82386</name>
</gene>
<protein>
    <submittedName>
        <fullName evidence="1">Uncharacterized protein</fullName>
    </submittedName>
</protein>
<dbReference type="AlphaFoldDB" id="X0YRL5"/>
<comment type="caution">
    <text evidence="1">The sequence shown here is derived from an EMBL/GenBank/DDBJ whole genome shotgun (WGS) entry which is preliminary data.</text>
</comment>
<organism evidence="1">
    <name type="scientific">marine sediment metagenome</name>
    <dbReference type="NCBI Taxonomy" id="412755"/>
    <lineage>
        <taxon>unclassified sequences</taxon>
        <taxon>metagenomes</taxon>
        <taxon>ecological metagenomes</taxon>
    </lineage>
</organism>
<sequence length="113" mass="12408">MLTAIELRAAYDEADVLATGKPKAKYIKWLERAWVFLIPAKDDDLPVLCRCRCCGSVCLTALGPEGHVPDSNLHLKLSVPSPCGYCRPILLPRMQTLLGVRERHKAGQPLGIG</sequence>
<feature type="non-terminal residue" evidence="1">
    <location>
        <position position="113"/>
    </location>
</feature>